<dbReference type="PANTHER" id="PTHR11183">
    <property type="entry name" value="GLYCOGENIN SUBFAMILY MEMBER"/>
    <property type="match status" value="1"/>
</dbReference>
<comment type="function">
    <text evidence="13">Self-glucosylating initiator of glycogen synthesis. It catalyzes the formation of a short alpha (1,4)-glucosyl chain covalently attached via a glucose 1-O-tyrosyl linkage to internal tyrosine residues and these chains act as primers for the elongation reaction catalyzed by glycogen synthase.</text>
</comment>
<accession>A0A7D9EXJ2</accession>
<dbReference type="FunFam" id="3.90.550.10:FF:000092">
    <property type="entry name" value="Glycogenin 2"/>
    <property type="match status" value="1"/>
</dbReference>
<dbReference type="InterPro" id="IPR029044">
    <property type="entry name" value="Nucleotide-diphossugar_trans"/>
</dbReference>
<evidence type="ECO:0000256" key="7">
    <source>
        <dbReference type="ARBA" id="ARBA00023180"/>
    </source>
</evidence>
<comment type="similarity">
    <text evidence="9">Belongs to the glycosyltransferase 8 family. Glycogenin subfamily.</text>
</comment>
<dbReference type="Proteomes" id="UP001152795">
    <property type="component" value="Unassembled WGS sequence"/>
</dbReference>
<evidence type="ECO:0000256" key="13">
    <source>
        <dbReference type="ARBA" id="ARBA00057883"/>
    </source>
</evidence>
<dbReference type="InterPro" id="IPR002495">
    <property type="entry name" value="Glyco_trans_8"/>
</dbReference>
<dbReference type="GO" id="GO:0005978">
    <property type="term" value="P:glycogen biosynthetic process"/>
    <property type="evidence" value="ECO:0007669"/>
    <property type="project" value="UniProtKB-KW"/>
</dbReference>
<dbReference type="AlphaFoldDB" id="A0A7D9EXJ2"/>
<evidence type="ECO:0000256" key="10">
    <source>
        <dbReference type="ARBA" id="ARBA00038934"/>
    </source>
</evidence>
<dbReference type="Gene3D" id="3.90.550.10">
    <property type="entry name" value="Spore Coat Polysaccharide Biosynthesis Protein SpsA, Chain A"/>
    <property type="match status" value="1"/>
</dbReference>
<comment type="catalytic activity">
    <reaction evidence="12">
        <text>L-tyrosyl-[glycogenin] + UDP-alpha-D-glucose = alpha-D-glucosyl-L-tyrosyl-[glycogenin] + UDP + H(+)</text>
        <dbReference type="Rhea" id="RHEA:23360"/>
        <dbReference type="Rhea" id="RHEA-COMP:14604"/>
        <dbReference type="Rhea" id="RHEA-COMP:14605"/>
        <dbReference type="ChEBI" id="CHEBI:15378"/>
        <dbReference type="ChEBI" id="CHEBI:46858"/>
        <dbReference type="ChEBI" id="CHEBI:58223"/>
        <dbReference type="ChEBI" id="CHEBI:58885"/>
        <dbReference type="ChEBI" id="CHEBI:140573"/>
        <dbReference type="EC" id="2.4.1.186"/>
    </reaction>
</comment>
<comment type="subcellular location">
    <subcellularLocation>
        <location evidence="2">Cytoplasm</location>
    </subcellularLocation>
</comment>
<keyword evidence="3" id="KW-0963">Cytoplasm</keyword>
<evidence type="ECO:0000313" key="14">
    <source>
        <dbReference type="EMBL" id="CAB4018521.1"/>
    </source>
</evidence>
<dbReference type="InterPro" id="IPR050587">
    <property type="entry name" value="GNT1/Glycosyltrans_8"/>
</dbReference>
<keyword evidence="5" id="KW-0479">Metal-binding</keyword>
<comment type="cofactor">
    <cofactor evidence="1">
        <name>Mn(2+)</name>
        <dbReference type="ChEBI" id="CHEBI:29035"/>
    </cofactor>
</comment>
<evidence type="ECO:0000256" key="8">
    <source>
        <dbReference type="ARBA" id="ARBA00023211"/>
    </source>
</evidence>
<keyword evidence="6" id="KW-0320">Glycogen biosynthesis</keyword>
<organism evidence="14 15">
    <name type="scientific">Paramuricea clavata</name>
    <name type="common">Red gorgonian</name>
    <name type="synonym">Violescent sea-whip</name>
    <dbReference type="NCBI Taxonomy" id="317549"/>
    <lineage>
        <taxon>Eukaryota</taxon>
        <taxon>Metazoa</taxon>
        <taxon>Cnidaria</taxon>
        <taxon>Anthozoa</taxon>
        <taxon>Octocorallia</taxon>
        <taxon>Malacalcyonacea</taxon>
        <taxon>Plexauridae</taxon>
        <taxon>Paramuricea</taxon>
    </lineage>
</organism>
<dbReference type="OrthoDB" id="2014201at2759"/>
<evidence type="ECO:0000256" key="6">
    <source>
        <dbReference type="ARBA" id="ARBA00023056"/>
    </source>
</evidence>
<evidence type="ECO:0000256" key="12">
    <source>
        <dbReference type="ARBA" id="ARBA00052293"/>
    </source>
</evidence>
<evidence type="ECO:0000256" key="3">
    <source>
        <dbReference type="ARBA" id="ARBA00022490"/>
    </source>
</evidence>
<evidence type="ECO:0000256" key="5">
    <source>
        <dbReference type="ARBA" id="ARBA00022723"/>
    </source>
</evidence>
<dbReference type="GO" id="GO:0046872">
    <property type="term" value="F:metal ion binding"/>
    <property type="evidence" value="ECO:0007669"/>
    <property type="project" value="UniProtKB-KW"/>
</dbReference>
<dbReference type="GO" id="GO:0005737">
    <property type="term" value="C:cytoplasm"/>
    <property type="evidence" value="ECO:0007669"/>
    <property type="project" value="UniProtKB-SubCell"/>
</dbReference>
<dbReference type="CDD" id="cd02537">
    <property type="entry name" value="GT8_Glycogenin"/>
    <property type="match status" value="1"/>
</dbReference>
<protein>
    <recommendedName>
        <fullName evidence="10">glycogenin glucosyltransferase</fullName>
        <ecNumber evidence="10">2.4.1.186</ecNumber>
    </recommendedName>
</protein>
<dbReference type="Pfam" id="PF01501">
    <property type="entry name" value="Glyco_transf_8"/>
    <property type="match status" value="2"/>
</dbReference>
<keyword evidence="4" id="KW-0808">Transferase</keyword>
<evidence type="ECO:0000256" key="1">
    <source>
        <dbReference type="ARBA" id="ARBA00001936"/>
    </source>
</evidence>
<dbReference type="EC" id="2.4.1.186" evidence="10"/>
<comment type="caution">
    <text evidence="14">The sequence shown here is derived from an EMBL/GenBank/DDBJ whole genome shotgun (WGS) entry which is preliminary data.</text>
</comment>
<gene>
    <name evidence="14" type="ORF">PACLA_8A010811</name>
</gene>
<proteinExistence type="inferred from homology"/>
<evidence type="ECO:0000256" key="2">
    <source>
        <dbReference type="ARBA" id="ARBA00004496"/>
    </source>
</evidence>
<dbReference type="SUPFAM" id="SSF53448">
    <property type="entry name" value="Nucleotide-diphospho-sugar transferases"/>
    <property type="match status" value="1"/>
</dbReference>
<reference evidence="14" key="1">
    <citation type="submission" date="2020-04" db="EMBL/GenBank/DDBJ databases">
        <authorList>
            <person name="Alioto T."/>
            <person name="Alioto T."/>
            <person name="Gomez Garrido J."/>
        </authorList>
    </citation>
    <scope>NUCLEOTIDE SEQUENCE</scope>
    <source>
        <strain evidence="14">A484AB</strain>
    </source>
</reference>
<evidence type="ECO:0000256" key="11">
    <source>
        <dbReference type="ARBA" id="ARBA00050886"/>
    </source>
</evidence>
<evidence type="ECO:0000313" key="15">
    <source>
        <dbReference type="Proteomes" id="UP001152795"/>
    </source>
</evidence>
<dbReference type="EMBL" id="CACRXK020010042">
    <property type="protein sequence ID" value="CAB4018521.1"/>
    <property type="molecule type" value="Genomic_DNA"/>
</dbReference>
<sequence length="335" mass="37811">MAGRENKQAFVSLATNNGYALGALVLGHSLRSVNTNRQLALMITQEVDSQVRQELLGIWDRLIVVDVLDSEDSANLALLQRPDLGITFTKLHAWKLVEYEKCVFLDADTLVLQNVDDLFNRPEISAAPDIGWPDCFNSGVFVFVPSIQTHEALIAHALAVGSFDGGDQGLLNSYFNNWLHLGPEHRLPFVYNLHSNSSYTYSPAFKRFGNDVKIVHFIGRKKPWQYTVNLETGKVIHDHGIISVTSSERFIQQWWDVYNEIAAHRITVVDQVPRVRPQGSFDQTLLQIGSDSEDSEYSESDSIHELETLTGRFRTQDDQHGPHNFIIAPVIPHLH</sequence>
<evidence type="ECO:0000256" key="9">
    <source>
        <dbReference type="ARBA" id="ARBA00038162"/>
    </source>
</evidence>
<dbReference type="GO" id="GO:0008466">
    <property type="term" value="F:glycogenin glucosyltransferase activity"/>
    <property type="evidence" value="ECO:0007669"/>
    <property type="project" value="UniProtKB-EC"/>
</dbReference>
<comment type="catalytic activity">
    <reaction evidence="11">
        <text>[1,4-alpha-D-glucosyl](n)-L-tyrosyl-[glycogenin] + UDP-alpha-D-glucose = [1,4-alpha-D-glucosyl](n+1)-L-tyrosyl-[glycogenin] + UDP + H(+)</text>
        <dbReference type="Rhea" id="RHEA:56560"/>
        <dbReference type="Rhea" id="RHEA-COMP:14606"/>
        <dbReference type="Rhea" id="RHEA-COMP:14607"/>
        <dbReference type="ChEBI" id="CHEBI:15378"/>
        <dbReference type="ChEBI" id="CHEBI:58223"/>
        <dbReference type="ChEBI" id="CHEBI:58885"/>
        <dbReference type="ChEBI" id="CHEBI:140574"/>
        <dbReference type="EC" id="2.4.1.186"/>
    </reaction>
</comment>
<name>A0A7D9EXJ2_PARCT</name>
<keyword evidence="15" id="KW-1185">Reference proteome</keyword>
<keyword evidence="7" id="KW-0325">Glycoprotein</keyword>
<keyword evidence="8" id="KW-0464">Manganese</keyword>
<evidence type="ECO:0000256" key="4">
    <source>
        <dbReference type="ARBA" id="ARBA00022679"/>
    </source>
</evidence>